<comment type="caution">
    <text evidence="2">The sequence shown here is derived from an EMBL/GenBank/DDBJ whole genome shotgun (WGS) entry which is preliminary data.</text>
</comment>
<proteinExistence type="predicted"/>
<gene>
    <name evidence="2" type="ORF">J2Z69_003652</name>
</gene>
<sequence>MEYIEIEKELIPYRFDMSLGDEMFTFEVGYNPDYDFFTVDLEKNGELLTQGEKLVYGKPLFSEVTDGRFPSIPIIPYDESSRTDTVTWDTLSERVFLYLSPVEGGQDEH</sequence>
<evidence type="ECO:0000313" key="3">
    <source>
        <dbReference type="Proteomes" id="UP001519288"/>
    </source>
</evidence>
<name>A0ABS4JLI6_9BACL</name>
<feature type="domain" description="Cyanophage baseplate Pam3 plug gp18" evidence="1">
    <location>
        <begin position="1"/>
        <end position="99"/>
    </location>
</feature>
<accession>A0ABS4JLI6</accession>
<keyword evidence="3" id="KW-1185">Reference proteome</keyword>
<organism evidence="2 3">
    <name type="scientific">Paenibacillus shirakamiensis</name>
    <dbReference type="NCBI Taxonomy" id="1265935"/>
    <lineage>
        <taxon>Bacteria</taxon>
        <taxon>Bacillati</taxon>
        <taxon>Bacillota</taxon>
        <taxon>Bacilli</taxon>
        <taxon>Bacillales</taxon>
        <taxon>Paenibacillaceae</taxon>
        <taxon>Paenibacillus</taxon>
    </lineage>
</organism>
<dbReference type="EMBL" id="JAGGLD010000009">
    <property type="protein sequence ID" value="MBP2002566.1"/>
    <property type="molecule type" value="Genomic_DNA"/>
</dbReference>
<dbReference type="RefSeq" id="WP_209865848.1">
    <property type="nucleotide sequence ID" value="NZ_JAGGLD010000009.1"/>
</dbReference>
<dbReference type="Pfam" id="PF22479">
    <property type="entry name" value="Pam3_gp18"/>
    <property type="match status" value="1"/>
</dbReference>
<dbReference type="InterPro" id="IPR054252">
    <property type="entry name" value="Pam3_gp18"/>
</dbReference>
<reference evidence="2 3" key="1">
    <citation type="submission" date="2021-03" db="EMBL/GenBank/DDBJ databases">
        <title>Genomic Encyclopedia of Type Strains, Phase IV (KMG-IV): sequencing the most valuable type-strain genomes for metagenomic binning, comparative biology and taxonomic classification.</title>
        <authorList>
            <person name="Goeker M."/>
        </authorList>
    </citation>
    <scope>NUCLEOTIDE SEQUENCE [LARGE SCALE GENOMIC DNA]</scope>
    <source>
        <strain evidence="2 3">DSM 26806</strain>
    </source>
</reference>
<protein>
    <recommendedName>
        <fullName evidence="1">Cyanophage baseplate Pam3 plug gp18 domain-containing protein</fullName>
    </recommendedName>
</protein>
<dbReference type="Proteomes" id="UP001519288">
    <property type="component" value="Unassembled WGS sequence"/>
</dbReference>
<evidence type="ECO:0000313" key="2">
    <source>
        <dbReference type="EMBL" id="MBP2002566.1"/>
    </source>
</evidence>
<evidence type="ECO:0000259" key="1">
    <source>
        <dbReference type="Pfam" id="PF22479"/>
    </source>
</evidence>